<dbReference type="InterPro" id="IPR023398">
    <property type="entry name" value="TIF_eIF4e-like"/>
</dbReference>
<protein>
    <submittedName>
        <fullName evidence="3">Uncharacterized protein</fullName>
    </submittedName>
</protein>
<feature type="region of interest" description="Disordered" evidence="2">
    <location>
        <begin position="292"/>
        <end position="390"/>
    </location>
</feature>
<feature type="compositionally biased region" description="Basic and acidic residues" evidence="2">
    <location>
        <begin position="294"/>
        <end position="317"/>
    </location>
</feature>
<keyword evidence="4" id="KW-1185">Reference proteome</keyword>
<comment type="similarity">
    <text evidence="1">Belongs to the UPF0696 family.</text>
</comment>
<proteinExistence type="inferred from homology"/>
<dbReference type="PANTHER" id="PTHR31977:SF1">
    <property type="entry name" value="UPF0696 PROTEIN C11ORF68"/>
    <property type="match status" value="1"/>
</dbReference>
<feature type="compositionally biased region" description="Basic and acidic residues" evidence="2">
    <location>
        <begin position="351"/>
        <end position="363"/>
    </location>
</feature>
<feature type="compositionally biased region" description="Basic and acidic residues" evidence="2">
    <location>
        <begin position="111"/>
        <end position="120"/>
    </location>
</feature>
<dbReference type="STRING" id="205917.A0A4Y9Z6P6"/>
<dbReference type="OrthoDB" id="10067381at2759"/>
<feature type="region of interest" description="Disordered" evidence="2">
    <location>
        <begin position="249"/>
        <end position="269"/>
    </location>
</feature>
<name>A0A4Y9Z6P6_9AGAM</name>
<dbReference type="InterPro" id="IPR015034">
    <property type="entry name" value="Bles03"/>
</dbReference>
<evidence type="ECO:0000256" key="2">
    <source>
        <dbReference type="SAM" id="MobiDB-lite"/>
    </source>
</evidence>
<comment type="caution">
    <text evidence="3">The sequence shown here is derived from an EMBL/GenBank/DDBJ whole genome shotgun (WGS) entry which is preliminary data.</text>
</comment>
<feature type="region of interest" description="Disordered" evidence="2">
    <location>
        <begin position="97"/>
        <end position="120"/>
    </location>
</feature>
<evidence type="ECO:0000256" key="1">
    <source>
        <dbReference type="ARBA" id="ARBA00010568"/>
    </source>
</evidence>
<dbReference type="PANTHER" id="PTHR31977">
    <property type="entry name" value="UPF0696 PROTEIN C11ORF68"/>
    <property type="match status" value="1"/>
</dbReference>
<accession>A0A4Y9Z6P6</accession>
<dbReference type="Pfam" id="PF08939">
    <property type="entry name" value="Bles03"/>
    <property type="match status" value="1"/>
</dbReference>
<evidence type="ECO:0000313" key="4">
    <source>
        <dbReference type="Proteomes" id="UP000298327"/>
    </source>
</evidence>
<gene>
    <name evidence="3" type="ORF">EVG20_g2577</name>
</gene>
<feature type="region of interest" description="Disordered" evidence="2">
    <location>
        <begin position="51"/>
        <end position="78"/>
    </location>
</feature>
<dbReference type="Gene3D" id="3.30.760.10">
    <property type="entry name" value="RNA Cap, Translation Initiation Factor Eif4e"/>
    <property type="match status" value="1"/>
</dbReference>
<sequence length="390" mass="42841">MAEDKKLEVEDASPQSSTYPYAWSPDRESELSLAQFLTKYKPSMVQDDGTKPWIWARGSKSNSRTDEQAKKEESAVGEATELLKEVTEKVEKIKNDSSIPVRSNKKTGAKSKKEVREAEQATASEKLKEISIKHGFIGGKWLIFAPSDRVDVVWSTVATSLVSGPLADTSAYLAKVATCPQNEMPHYQHVICIYIPDVYDKEAITEILRVLLRQHGITPSGVKSNLYTSIGVDSKHASGIQSTVGLRLRESPHNPHTSYPNSRAPQTWKNTAVLPDAEIKALKDEYFSTLNAAKEGKKEPSPEKANKDENEAKDVESSAKPAKAKPKPKLKPKKKAGADDPFASDDDDAGSDDKLKPPPERNASKRSAAAADDDSDDEAESKPQKKRARA</sequence>
<dbReference type="SUPFAM" id="SSF55418">
    <property type="entry name" value="eIF4e-like"/>
    <property type="match status" value="1"/>
</dbReference>
<evidence type="ECO:0000313" key="3">
    <source>
        <dbReference type="EMBL" id="TFY70425.1"/>
    </source>
</evidence>
<feature type="compositionally biased region" description="Basic and acidic residues" evidence="2">
    <location>
        <begin position="63"/>
        <end position="74"/>
    </location>
</feature>
<organism evidence="3 4">
    <name type="scientific">Dentipellis fragilis</name>
    <dbReference type="NCBI Taxonomy" id="205917"/>
    <lineage>
        <taxon>Eukaryota</taxon>
        <taxon>Fungi</taxon>
        <taxon>Dikarya</taxon>
        <taxon>Basidiomycota</taxon>
        <taxon>Agaricomycotina</taxon>
        <taxon>Agaricomycetes</taxon>
        <taxon>Russulales</taxon>
        <taxon>Hericiaceae</taxon>
        <taxon>Dentipellis</taxon>
    </lineage>
</organism>
<dbReference type="Proteomes" id="UP000298327">
    <property type="component" value="Unassembled WGS sequence"/>
</dbReference>
<dbReference type="AlphaFoldDB" id="A0A4Y9Z6P6"/>
<feature type="compositionally biased region" description="Polar residues" evidence="2">
    <location>
        <begin position="254"/>
        <end position="269"/>
    </location>
</feature>
<feature type="region of interest" description="Disordered" evidence="2">
    <location>
        <begin position="1"/>
        <end position="27"/>
    </location>
</feature>
<feature type="compositionally biased region" description="Basic residues" evidence="2">
    <location>
        <begin position="322"/>
        <end position="335"/>
    </location>
</feature>
<reference evidence="3 4" key="1">
    <citation type="submission" date="2019-02" db="EMBL/GenBank/DDBJ databases">
        <title>Genome sequencing of the rare red list fungi Dentipellis fragilis.</title>
        <authorList>
            <person name="Buettner E."/>
            <person name="Kellner H."/>
        </authorList>
    </citation>
    <scope>NUCLEOTIDE SEQUENCE [LARGE SCALE GENOMIC DNA]</scope>
    <source>
        <strain evidence="3 4">DSM 105465</strain>
    </source>
</reference>
<dbReference type="EMBL" id="SEOQ01000102">
    <property type="protein sequence ID" value="TFY70425.1"/>
    <property type="molecule type" value="Genomic_DNA"/>
</dbReference>